<reference evidence="1 2" key="1">
    <citation type="journal article" date="2020" name="G3 (Bethesda)">
        <title>Draft Genome of the Common Snapping Turtle, Chelydra serpentina, a Model for Phenotypic Plasticity in Reptiles.</title>
        <authorList>
            <person name="Das D."/>
            <person name="Singh S.K."/>
            <person name="Bierstedt J."/>
            <person name="Erickson A."/>
            <person name="Galli G.L.J."/>
            <person name="Crossley D.A. 2nd"/>
            <person name="Rhen T."/>
        </authorList>
    </citation>
    <scope>NUCLEOTIDE SEQUENCE [LARGE SCALE GENOMIC DNA]</scope>
    <source>
        <strain evidence="1">KW</strain>
    </source>
</reference>
<dbReference type="PANTHER" id="PTHR46019">
    <property type="entry name" value="BPI FOLD-CONTAINING FAMILY B MEMBER 4-RELATED"/>
    <property type="match status" value="1"/>
</dbReference>
<evidence type="ECO:0000313" key="1">
    <source>
        <dbReference type="EMBL" id="KAG6938461.1"/>
    </source>
</evidence>
<dbReference type="InterPro" id="IPR017943">
    <property type="entry name" value="Bactericidal_perm-incr_a/b_dom"/>
</dbReference>
<dbReference type="PANTHER" id="PTHR46019:SF2">
    <property type="entry name" value="BPI FOLD-CONTAINING FAMILY B MEMBER 6"/>
    <property type="match status" value="1"/>
</dbReference>
<gene>
    <name evidence="1" type="ORF">G0U57_005722</name>
</gene>
<accession>A0A8T1TB14</accession>
<name>A0A8T1TB14_CHESE</name>
<dbReference type="AlphaFoldDB" id="A0A8T1TB14"/>
<feature type="non-terminal residue" evidence="1">
    <location>
        <position position="112"/>
    </location>
</feature>
<keyword evidence="2" id="KW-1185">Reference proteome</keyword>
<feature type="non-terminal residue" evidence="1">
    <location>
        <position position="1"/>
    </location>
</feature>
<dbReference type="SUPFAM" id="SSF55394">
    <property type="entry name" value="Bactericidal permeability-increasing protein, BPI"/>
    <property type="match status" value="1"/>
</dbReference>
<dbReference type="Gene3D" id="3.15.20.10">
    <property type="entry name" value="Bactericidal permeability-increasing protein, domain 2"/>
    <property type="match status" value="1"/>
</dbReference>
<dbReference type="EMBL" id="JAHGAV010000017">
    <property type="protein sequence ID" value="KAG6938461.1"/>
    <property type="molecule type" value="Genomic_DNA"/>
</dbReference>
<dbReference type="InterPro" id="IPR051660">
    <property type="entry name" value="BPI_fold-BPI/LBP"/>
</dbReference>
<dbReference type="Proteomes" id="UP000765507">
    <property type="component" value="Unassembled WGS sequence"/>
</dbReference>
<comment type="caution">
    <text evidence="1">The sequence shown here is derived from an EMBL/GenBank/DDBJ whole genome shotgun (WGS) entry which is preliminary data.</text>
</comment>
<dbReference type="OrthoDB" id="9623596at2759"/>
<proteinExistence type="predicted"/>
<evidence type="ECO:0000313" key="2">
    <source>
        <dbReference type="Proteomes" id="UP000765507"/>
    </source>
</evidence>
<protein>
    <submittedName>
        <fullName evidence="1">BPI fold containing family B member 6</fullName>
    </submittedName>
</protein>
<organism evidence="1 2">
    <name type="scientific">Chelydra serpentina</name>
    <name type="common">Snapping turtle</name>
    <name type="synonym">Testudo serpentina</name>
    <dbReference type="NCBI Taxonomy" id="8475"/>
    <lineage>
        <taxon>Eukaryota</taxon>
        <taxon>Metazoa</taxon>
        <taxon>Chordata</taxon>
        <taxon>Craniata</taxon>
        <taxon>Vertebrata</taxon>
        <taxon>Euteleostomi</taxon>
        <taxon>Archelosauria</taxon>
        <taxon>Testudinata</taxon>
        <taxon>Testudines</taxon>
        <taxon>Cryptodira</taxon>
        <taxon>Durocryptodira</taxon>
        <taxon>Americhelydia</taxon>
        <taxon>Chelydroidea</taxon>
        <taxon>Chelydridae</taxon>
        <taxon>Chelydra</taxon>
    </lineage>
</organism>
<dbReference type="GO" id="GO:0008289">
    <property type="term" value="F:lipid binding"/>
    <property type="evidence" value="ECO:0007669"/>
    <property type="project" value="InterPro"/>
</dbReference>
<sequence length="112" mass="11812">PKLVNKFLDSILQKVLPNMLCPAVDAVLTLVNQKFTTLISPSSVGTAGSIQYALLSAPVTSEDFIELDLNTTVLQEAGDLIDLPADPSALISPPPKMDSATQLVLSVHLLSA</sequence>